<dbReference type="Proteomes" id="UP001642360">
    <property type="component" value="Unassembled WGS sequence"/>
</dbReference>
<evidence type="ECO:0000259" key="2">
    <source>
        <dbReference type="Pfam" id="PF03478"/>
    </source>
</evidence>
<name>A0ABC8RP04_9AQUA</name>
<accession>A0ABC8RP04</accession>
<dbReference type="InterPro" id="IPR005174">
    <property type="entry name" value="KIB1-4_b-propeller"/>
</dbReference>
<evidence type="ECO:0000313" key="4">
    <source>
        <dbReference type="Proteomes" id="UP001642360"/>
    </source>
</evidence>
<dbReference type="Pfam" id="PF03478">
    <property type="entry name" value="Beta-prop_KIB1-4"/>
    <property type="match status" value="1"/>
</dbReference>
<evidence type="ECO:0000313" key="3">
    <source>
        <dbReference type="EMBL" id="CAK9146162.1"/>
    </source>
</evidence>
<keyword evidence="4" id="KW-1185">Reference proteome</keyword>
<dbReference type="AlphaFoldDB" id="A0ABC8RP04"/>
<dbReference type="InterPro" id="IPR001810">
    <property type="entry name" value="F-box_dom"/>
</dbReference>
<feature type="domain" description="F-box" evidence="1">
    <location>
        <begin position="20"/>
        <end position="51"/>
    </location>
</feature>
<comment type="caution">
    <text evidence="3">The sequence shown here is derived from an EMBL/GenBank/DDBJ whole genome shotgun (WGS) entry which is preliminary data.</text>
</comment>
<gene>
    <name evidence="3" type="ORF">ILEXP_LOCUS13992</name>
</gene>
<organism evidence="3 4">
    <name type="scientific">Ilex paraguariensis</name>
    <name type="common">yerba mate</name>
    <dbReference type="NCBI Taxonomy" id="185542"/>
    <lineage>
        <taxon>Eukaryota</taxon>
        <taxon>Viridiplantae</taxon>
        <taxon>Streptophyta</taxon>
        <taxon>Embryophyta</taxon>
        <taxon>Tracheophyta</taxon>
        <taxon>Spermatophyta</taxon>
        <taxon>Magnoliopsida</taxon>
        <taxon>eudicotyledons</taxon>
        <taxon>Gunneridae</taxon>
        <taxon>Pentapetalae</taxon>
        <taxon>asterids</taxon>
        <taxon>campanulids</taxon>
        <taxon>Aquifoliales</taxon>
        <taxon>Aquifoliaceae</taxon>
        <taxon>Ilex</taxon>
    </lineage>
</organism>
<dbReference type="InterPro" id="IPR036047">
    <property type="entry name" value="F-box-like_dom_sf"/>
</dbReference>
<evidence type="ECO:0008006" key="5">
    <source>
        <dbReference type="Google" id="ProtNLM"/>
    </source>
</evidence>
<dbReference type="EMBL" id="CAUOFW020001539">
    <property type="protein sequence ID" value="CAK9146162.1"/>
    <property type="molecule type" value="Genomic_DNA"/>
</dbReference>
<protein>
    <recommendedName>
        <fullName evidence="5">F-box domain-containing protein</fullName>
    </recommendedName>
</protein>
<dbReference type="Pfam" id="PF00646">
    <property type="entry name" value="F-box"/>
    <property type="match status" value="1"/>
</dbReference>
<dbReference type="PANTHER" id="PTHR33127">
    <property type="entry name" value="TRANSMEMBRANE PROTEIN"/>
    <property type="match status" value="1"/>
</dbReference>
<dbReference type="SUPFAM" id="SSF81383">
    <property type="entry name" value="F-box domain"/>
    <property type="match status" value="1"/>
</dbReference>
<dbReference type="InterPro" id="IPR011043">
    <property type="entry name" value="Gal_Oxase/kelch_b-propeller"/>
</dbReference>
<evidence type="ECO:0000259" key="1">
    <source>
        <dbReference type="Pfam" id="PF00646"/>
    </source>
</evidence>
<feature type="domain" description="KIB1-4 beta-propeller" evidence="2">
    <location>
        <begin position="97"/>
        <end position="321"/>
    </location>
</feature>
<proteinExistence type="predicted"/>
<dbReference type="SUPFAM" id="SSF50965">
    <property type="entry name" value="Galactose oxidase, central domain"/>
    <property type="match status" value="1"/>
</dbReference>
<dbReference type="PANTHER" id="PTHR33127:SF5">
    <property type="entry name" value="TRANSMEMBRANE PROTEIN"/>
    <property type="match status" value="1"/>
</dbReference>
<reference evidence="3 4" key="1">
    <citation type="submission" date="2024-02" db="EMBL/GenBank/DDBJ databases">
        <authorList>
            <person name="Vignale AGUSTIN F."/>
            <person name="Sosa J E."/>
            <person name="Modenutti C."/>
        </authorList>
    </citation>
    <scope>NUCLEOTIDE SEQUENCE [LARGE SCALE GENOMIC DNA]</scope>
</reference>
<sequence length="353" mass="40578">MITVMANKRRQEGEIERGSWSDLPIDLSNEIIGRLYLFDQIRFRGVCKRWRLADCVQPAHKLPWLMTHSWGWDSIGNILSECKFHCPPPDRTFTKEHKMEVENWDDLFGASVCASKCGWLLLQRSEKVFCYNPYTEEILKLPDMDISFNRSTFSSIPTLPDCVFFALYSSKGSNRIRISICHHGDLQWTTHTYDGLSLAIEDVVYSNGTFYCVFSGGVLGAYSVASQEWKLLTDMGPITGVTFRSRIQMVESDGDLLLVCPSESFHIFRYDWSLMAWVKENSLGNKALLLGCTSYSVSAVKETSALADRIYYHGDMNTCFYSLKTHSRHKCSEFYPWVTRRGPEKIWIEPPQV</sequence>
<dbReference type="Gene3D" id="1.20.1280.50">
    <property type="match status" value="1"/>
</dbReference>